<evidence type="ECO:0008006" key="4">
    <source>
        <dbReference type="Google" id="ProtNLM"/>
    </source>
</evidence>
<reference evidence="2 3" key="1">
    <citation type="submission" date="2015-04" db="EMBL/GenBank/DDBJ databases">
        <title>Complete genome sequence of Schizopora paradoxa KUC8140, a cosmopolitan wood degrader in East Asia.</title>
        <authorList>
            <consortium name="DOE Joint Genome Institute"/>
            <person name="Min B."/>
            <person name="Park H."/>
            <person name="Jang Y."/>
            <person name="Kim J.-J."/>
            <person name="Kim K.H."/>
            <person name="Pangilinan J."/>
            <person name="Lipzen A."/>
            <person name="Riley R."/>
            <person name="Grigoriev I.V."/>
            <person name="Spatafora J.W."/>
            <person name="Choi I.-G."/>
        </authorList>
    </citation>
    <scope>NUCLEOTIDE SEQUENCE [LARGE SCALE GENOMIC DNA]</scope>
    <source>
        <strain evidence="2 3">KUC8140</strain>
    </source>
</reference>
<proteinExistence type="predicted"/>
<evidence type="ECO:0000313" key="2">
    <source>
        <dbReference type="EMBL" id="KLO10409.1"/>
    </source>
</evidence>
<feature type="signal peptide" evidence="1">
    <location>
        <begin position="1"/>
        <end position="23"/>
    </location>
</feature>
<protein>
    <recommendedName>
        <fullName evidence="4">Small secreted protein</fullName>
    </recommendedName>
</protein>
<keyword evidence="3" id="KW-1185">Reference proteome</keyword>
<dbReference type="EMBL" id="KQ086027">
    <property type="protein sequence ID" value="KLO10409.1"/>
    <property type="molecule type" value="Genomic_DNA"/>
</dbReference>
<accession>A0A0H2RF49</accession>
<dbReference type="Proteomes" id="UP000053477">
    <property type="component" value="Unassembled WGS sequence"/>
</dbReference>
<dbReference type="InParanoid" id="A0A0H2RF49"/>
<gene>
    <name evidence="2" type="ORF">SCHPADRAFT_906917</name>
</gene>
<evidence type="ECO:0000256" key="1">
    <source>
        <dbReference type="SAM" id="SignalP"/>
    </source>
</evidence>
<feature type="chain" id="PRO_5005201781" description="Small secreted protein" evidence="1">
    <location>
        <begin position="24"/>
        <end position="175"/>
    </location>
</feature>
<keyword evidence="1" id="KW-0732">Signal</keyword>
<organism evidence="2 3">
    <name type="scientific">Schizopora paradoxa</name>
    <dbReference type="NCBI Taxonomy" id="27342"/>
    <lineage>
        <taxon>Eukaryota</taxon>
        <taxon>Fungi</taxon>
        <taxon>Dikarya</taxon>
        <taxon>Basidiomycota</taxon>
        <taxon>Agaricomycotina</taxon>
        <taxon>Agaricomycetes</taxon>
        <taxon>Hymenochaetales</taxon>
        <taxon>Schizoporaceae</taxon>
        <taxon>Schizopora</taxon>
    </lineage>
</organism>
<name>A0A0H2RF49_9AGAM</name>
<sequence length="175" mass="18032">MLFNLKTSTMLVLMGSLSISSFAIPVPVPKALSRRAFVEQAYNDFQISDGVGGNAQAEANAVFSDNFTGVDLSTVSADDLDAINTMAKAAVDAEDTFDSAIDAASGAAADALNVGKIKNKVLKLSGEVLVLQIKQAQGDSSAASDLATEQTKLTKDVAADVANAGKPSQSIQFDG</sequence>
<dbReference type="PANTHER" id="PTHR38849:SF1">
    <property type="entry name" value="SMALL SECRETED PROTEIN"/>
    <property type="match status" value="1"/>
</dbReference>
<dbReference type="AlphaFoldDB" id="A0A0H2RF49"/>
<dbReference type="OrthoDB" id="2151417at2759"/>
<evidence type="ECO:0000313" key="3">
    <source>
        <dbReference type="Proteomes" id="UP000053477"/>
    </source>
</evidence>
<dbReference type="PANTHER" id="PTHR38849">
    <property type="entry name" value="SMALL SECRETED PROTEIN"/>
    <property type="match status" value="1"/>
</dbReference>